<evidence type="ECO:0000256" key="1">
    <source>
        <dbReference type="SAM" id="Phobius"/>
    </source>
</evidence>
<keyword evidence="1" id="KW-0812">Transmembrane</keyword>
<reference evidence="2" key="1">
    <citation type="submission" date="2018-02" db="EMBL/GenBank/DDBJ databases">
        <title>Rhizophora mucronata_Transcriptome.</title>
        <authorList>
            <person name="Meera S.P."/>
            <person name="Sreeshan A."/>
            <person name="Augustine A."/>
        </authorList>
    </citation>
    <scope>NUCLEOTIDE SEQUENCE</scope>
    <source>
        <tissue evidence="2">Leaf</tissue>
    </source>
</reference>
<evidence type="ECO:0000313" key="2">
    <source>
        <dbReference type="EMBL" id="MBW89111.1"/>
    </source>
</evidence>
<keyword evidence="1" id="KW-0472">Membrane</keyword>
<sequence length="59" mass="7337">MISLAHSHQHSIEIFFFFFQLSCYIIDKEKLSYLSILFFFCFIYLDWMIKQMTPKRNFQ</sequence>
<protein>
    <submittedName>
        <fullName evidence="2">Uncharacterized protein</fullName>
    </submittedName>
</protein>
<dbReference type="AlphaFoldDB" id="A0A2P2J6K8"/>
<dbReference type="EMBL" id="GGEC01008628">
    <property type="protein sequence ID" value="MBW89111.1"/>
    <property type="molecule type" value="Transcribed_RNA"/>
</dbReference>
<feature type="transmembrane region" description="Helical" evidence="1">
    <location>
        <begin position="31"/>
        <end position="49"/>
    </location>
</feature>
<organism evidence="2">
    <name type="scientific">Rhizophora mucronata</name>
    <name type="common">Asiatic mangrove</name>
    <dbReference type="NCBI Taxonomy" id="61149"/>
    <lineage>
        <taxon>Eukaryota</taxon>
        <taxon>Viridiplantae</taxon>
        <taxon>Streptophyta</taxon>
        <taxon>Embryophyta</taxon>
        <taxon>Tracheophyta</taxon>
        <taxon>Spermatophyta</taxon>
        <taxon>Magnoliopsida</taxon>
        <taxon>eudicotyledons</taxon>
        <taxon>Gunneridae</taxon>
        <taxon>Pentapetalae</taxon>
        <taxon>rosids</taxon>
        <taxon>fabids</taxon>
        <taxon>Malpighiales</taxon>
        <taxon>Rhizophoraceae</taxon>
        <taxon>Rhizophora</taxon>
    </lineage>
</organism>
<name>A0A2P2J6K8_RHIMU</name>
<accession>A0A2P2J6K8</accession>
<proteinExistence type="predicted"/>
<keyword evidence="1" id="KW-1133">Transmembrane helix</keyword>